<accession>A0A2G8KBQ7</accession>
<dbReference type="EMBL" id="MRZV01000715">
    <property type="protein sequence ID" value="PIK45412.1"/>
    <property type="molecule type" value="Genomic_DNA"/>
</dbReference>
<dbReference type="GO" id="GO:0002218">
    <property type="term" value="P:activation of innate immune response"/>
    <property type="evidence" value="ECO:0007669"/>
    <property type="project" value="InterPro"/>
</dbReference>
<organism evidence="4 5">
    <name type="scientific">Stichopus japonicus</name>
    <name type="common">Sea cucumber</name>
    <dbReference type="NCBI Taxonomy" id="307972"/>
    <lineage>
        <taxon>Eukaryota</taxon>
        <taxon>Metazoa</taxon>
        <taxon>Echinodermata</taxon>
        <taxon>Eleutherozoa</taxon>
        <taxon>Echinozoa</taxon>
        <taxon>Holothuroidea</taxon>
        <taxon>Aspidochirotacea</taxon>
        <taxon>Aspidochirotida</taxon>
        <taxon>Stichopodidae</taxon>
        <taxon>Apostichopus</taxon>
    </lineage>
</organism>
<evidence type="ECO:0000313" key="5">
    <source>
        <dbReference type="Proteomes" id="UP000230750"/>
    </source>
</evidence>
<dbReference type="OrthoDB" id="3863715at2759"/>
<evidence type="ECO:0000313" key="4">
    <source>
        <dbReference type="EMBL" id="PIK45412.1"/>
    </source>
</evidence>
<dbReference type="GO" id="GO:0008270">
    <property type="term" value="F:zinc ion binding"/>
    <property type="evidence" value="ECO:0007669"/>
    <property type="project" value="UniProtKB-KW"/>
</dbReference>
<dbReference type="PROSITE" id="PS00028">
    <property type="entry name" value="ZINC_FINGER_C2H2_1"/>
    <property type="match status" value="1"/>
</dbReference>
<dbReference type="Gene3D" id="4.10.60.10">
    <property type="entry name" value="Zinc finger, CCHC-type"/>
    <property type="match status" value="1"/>
</dbReference>
<dbReference type="PANTHER" id="PTHR22639">
    <property type="entry name" value="GAG-RELATED PROTEIN"/>
    <property type="match status" value="1"/>
</dbReference>
<dbReference type="Pfam" id="PF00098">
    <property type="entry name" value="zf-CCHC"/>
    <property type="match status" value="2"/>
</dbReference>
<evidence type="ECO:0000256" key="2">
    <source>
        <dbReference type="SAM" id="MobiDB-lite"/>
    </source>
</evidence>
<feature type="region of interest" description="Disordered" evidence="2">
    <location>
        <begin position="289"/>
        <end position="314"/>
    </location>
</feature>
<dbReference type="AlphaFoldDB" id="A0A2G8KBQ7"/>
<dbReference type="SMART" id="SM00343">
    <property type="entry name" value="ZnF_C2HC"/>
    <property type="match status" value="3"/>
</dbReference>
<dbReference type="InterPro" id="IPR013087">
    <property type="entry name" value="Znf_C2H2_type"/>
</dbReference>
<comment type="caution">
    <text evidence="4">The sequence shown here is derived from an EMBL/GenBank/DDBJ whole genome shotgun (WGS) entry which is preliminary data.</text>
</comment>
<feature type="region of interest" description="Disordered" evidence="2">
    <location>
        <begin position="220"/>
        <end position="257"/>
    </location>
</feature>
<name>A0A2G8KBQ7_STIJA</name>
<dbReference type="GO" id="GO:0003723">
    <property type="term" value="F:RNA binding"/>
    <property type="evidence" value="ECO:0007669"/>
    <property type="project" value="InterPro"/>
</dbReference>
<dbReference type="Proteomes" id="UP000230750">
    <property type="component" value="Unassembled WGS sequence"/>
</dbReference>
<keyword evidence="1" id="KW-0862">Zinc</keyword>
<gene>
    <name evidence="4" type="ORF">BSL78_17743</name>
</gene>
<evidence type="ECO:0000256" key="1">
    <source>
        <dbReference type="PROSITE-ProRule" id="PRU00047"/>
    </source>
</evidence>
<dbReference type="InterPro" id="IPR036875">
    <property type="entry name" value="Znf_CCHC_sf"/>
</dbReference>
<dbReference type="PANTHER" id="PTHR22639:SF3">
    <property type="entry name" value="ZINC FINGER CCHC DOMAIN-CONTAINING PROTEIN 3"/>
    <property type="match status" value="1"/>
</dbReference>
<keyword evidence="1" id="KW-0863">Zinc-finger</keyword>
<dbReference type="SUPFAM" id="SSF57756">
    <property type="entry name" value="Retrovirus zinc finger-like domains"/>
    <property type="match status" value="1"/>
</dbReference>
<feature type="compositionally biased region" description="Acidic residues" evidence="2">
    <location>
        <begin position="299"/>
        <end position="313"/>
    </location>
</feature>
<dbReference type="InterPro" id="IPR042509">
    <property type="entry name" value="ZCCHC3"/>
</dbReference>
<dbReference type="GO" id="GO:0003690">
    <property type="term" value="F:double-stranded DNA binding"/>
    <property type="evidence" value="ECO:0007669"/>
    <property type="project" value="InterPro"/>
</dbReference>
<dbReference type="InterPro" id="IPR001878">
    <property type="entry name" value="Znf_CCHC"/>
</dbReference>
<feature type="domain" description="CCHC-type" evidence="3">
    <location>
        <begin position="159"/>
        <end position="174"/>
    </location>
</feature>
<evidence type="ECO:0000259" key="3">
    <source>
        <dbReference type="PROSITE" id="PS50158"/>
    </source>
</evidence>
<feature type="compositionally biased region" description="Acidic residues" evidence="2">
    <location>
        <begin position="222"/>
        <end position="241"/>
    </location>
</feature>
<sequence>MEPLLRSKSAHVRFATAKSIKDVFESLKAIGVSVAEHLVAVQSLPGRGFDVTFKSDEVKRNFLPKLIEMPDSVTTSYGDLVKIVTVLYVPVELDDSVVRSVLGRFGKVESGRRLCHRDFPNLYNGTRQYRMKVEKNIPSSIRIVGRNCWVRYSGQQKTCLKCGDVGHLASDCNQVRCYNCGQLGHVAATCKETTVCETCGQAGHGFRSCGVSFASKVRQQEPEVDPVEVEEAGDVSGEDVVMETPTTGASPPGPADEVVETAQSMSDLGSDGSADTATDSIFDVPEEVKGAAKGSWADGESEPDSVPGDDESDLWMTVRRRKRQFEGAQPSRRSRSRSRHTPLVERARTCVKLSQIICEKKDWFSCLLPKCKENFSSFGAFLVHAASSHPDYSVGRVECPVKGCECTCNNPAEWGCMWHRSTPGSCVNTI</sequence>
<dbReference type="PROSITE" id="PS50158">
    <property type="entry name" value="ZF_CCHC"/>
    <property type="match status" value="2"/>
</dbReference>
<reference evidence="4 5" key="1">
    <citation type="journal article" date="2017" name="PLoS Biol.">
        <title>The sea cucumber genome provides insights into morphological evolution and visceral regeneration.</title>
        <authorList>
            <person name="Zhang X."/>
            <person name="Sun L."/>
            <person name="Yuan J."/>
            <person name="Sun Y."/>
            <person name="Gao Y."/>
            <person name="Zhang L."/>
            <person name="Li S."/>
            <person name="Dai H."/>
            <person name="Hamel J.F."/>
            <person name="Liu C."/>
            <person name="Yu Y."/>
            <person name="Liu S."/>
            <person name="Lin W."/>
            <person name="Guo K."/>
            <person name="Jin S."/>
            <person name="Xu P."/>
            <person name="Storey K.B."/>
            <person name="Huan P."/>
            <person name="Zhang T."/>
            <person name="Zhou Y."/>
            <person name="Zhang J."/>
            <person name="Lin C."/>
            <person name="Li X."/>
            <person name="Xing L."/>
            <person name="Huo D."/>
            <person name="Sun M."/>
            <person name="Wang L."/>
            <person name="Mercier A."/>
            <person name="Li F."/>
            <person name="Yang H."/>
            <person name="Xiang J."/>
        </authorList>
    </citation>
    <scope>NUCLEOTIDE SEQUENCE [LARGE SCALE GENOMIC DNA]</scope>
    <source>
        <strain evidence="4">Shaxun</strain>
        <tissue evidence="4">Muscle</tissue>
    </source>
</reference>
<keyword evidence="5" id="KW-1185">Reference proteome</keyword>
<feature type="domain" description="CCHC-type" evidence="3">
    <location>
        <begin position="176"/>
        <end position="192"/>
    </location>
</feature>
<keyword evidence="1" id="KW-0479">Metal-binding</keyword>
<proteinExistence type="predicted"/>
<protein>
    <submittedName>
        <fullName evidence="4">Putative zinc finger CCHC domain-containing protein 3-like</fullName>
    </submittedName>
</protein>